<gene>
    <name evidence="1" type="ORF">IAC44_01965</name>
</gene>
<protein>
    <recommendedName>
        <fullName evidence="3">Phosphoenolpyruvate carboxykinase</fullName>
    </recommendedName>
</protein>
<comment type="caution">
    <text evidence="1">The sequence shown here is derived from an EMBL/GenBank/DDBJ whole genome shotgun (WGS) entry which is preliminary data.</text>
</comment>
<accession>A0A9D1H9Q6</accession>
<dbReference type="InterPro" id="IPR027417">
    <property type="entry name" value="P-loop_NTPase"/>
</dbReference>
<reference evidence="1" key="2">
    <citation type="journal article" date="2021" name="PeerJ">
        <title>Extensive microbial diversity within the chicken gut microbiome revealed by metagenomics and culture.</title>
        <authorList>
            <person name="Gilroy R."/>
            <person name="Ravi A."/>
            <person name="Getino M."/>
            <person name="Pursley I."/>
            <person name="Horton D.L."/>
            <person name="Alikhan N.F."/>
            <person name="Baker D."/>
            <person name="Gharbi K."/>
            <person name="Hall N."/>
            <person name="Watson M."/>
            <person name="Adriaenssens E.M."/>
            <person name="Foster-Nyarko E."/>
            <person name="Jarju S."/>
            <person name="Secka A."/>
            <person name="Antonio M."/>
            <person name="Oren A."/>
            <person name="Chaudhuri R.R."/>
            <person name="La Ragione R."/>
            <person name="Hildebrand F."/>
            <person name="Pallen M.J."/>
        </authorList>
    </citation>
    <scope>NUCLEOTIDE SEQUENCE</scope>
    <source>
        <strain evidence="1">1383</strain>
    </source>
</reference>
<sequence>MTCDPSTSELLPSKSERIVLRVAGLPFAVQGAGLIATLRTLGGFRPFVQPEKVYAADDWLFRFQEGTEQGKDLPGLPLHRFQTEGIDCTFSRRGEGYAFSMSGGVGSSGECGWVFSPAEKKALAWGEADRTRLRFSLWMAFGTAALSRGVAALHASAVCTQGKAVLVLGESGTGKSTHTRLWREYIPGAELLNDDSPFLEASEEGVRVWGSPWSGKTPCYRDLAFPVAGIVRLVQAPHNRIRRLSTLEAVGALLPSFPPSFAYDRAAKDRVLTLISHTLMRVPVFRLECRADEEAARVCYGEIFGNGLR</sequence>
<evidence type="ECO:0008006" key="3">
    <source>
        <dbReference type="Google" id="ProtNLM"/>
    </source>
</evidence>
<dbReference type="SUPFAM" id="SSF53795">
    <property type="entry name" value="PEP carboxykinase-like"/>
    <property type="match status" value="1"/>
</dbReference>
<organism evidence="1 2">
    <name type="scientific">Candidatus Merdimorpha stercoravium</name>
    <dbReference type="NCBI Taxonomy" id="2840863"/>
    <lineage>
        <taxon>Bacteria</taxon>
        <taxon>Pseudomonadati</taxon>
        <taxon>Bacteroidota</taxon>
        <taxon>Flavobacteriia</taxon>
        <taxon>Flavobacteriales</taxon>
        <taxon>Candidatus Merdimorpha</taxon>
    </lineage>
</organism>
<evidence type="ECO:0000313" key="2">
    <source>
        <dbReference type="Proteomes" id="UP000824161"/>
    </source>
</evidence>
<dbReference type="Proteomes" id="UP000824161">
    <property type="component" value="Unassembled WGS sequence"/>
</dbReference>
<dbReference type="Gene3D" id="3.40.50.300">
    <property type="entry name" value="P-loop containing nucleotide triphosphate hydrolases"/>
    <property type="match status" value="1"/>
</dbReference>
<dbReference type="EMBL" id="DVLY01000046">
    <property type="protein sequence ID" value="HIT97584.1"/>
    <property type="molecule type" value="Genomic_DNA"/>
</dbReference>
<proteinExistence type="predicted"/>
<evidence type="ECO:0000313" key="1">
    <source>
        <dbReference type="EMBL" id="HIT97584.1"/>
    </source>
</evidence>
<name>A0A9D1H9Q6_9FLAO</name>
<dbReference type="AlphaFoldDB" id="A0A9D1H9Q6"/>
<reference evidence="1" key="1">
    <citation type="submission" date="2020-10" db="EMBL/GenBank/DDBJ databases">
        <authorList>
            <person name="Gilroy R."/>
        </authorList>
    </citation>
    <scope>NUCLEOTIDE SEQUENCE</scope>
    <source>
        <strain evidence="1">1383</strain>
    </source>
</reference>